<dbReference type="InterPro" id="IPR036249">
    <property type="entry name" value="Thioredoxin-like_sf"/>
</dbReference>
<reference evidence="3" key="1">
    <citation type="submission" date="2017-02" db="EMBL/GenBank/DDBJ databases">
        <authorList>
            <person name="Varghese N."/>
            <person name="Submissions S."/>
        </authorList>
    </citation>
    <scope>NUCLEOTIDE SEQUENCE [LARGE SCALE GENOMIC DNA]</scope>
    <source>
        <strain evidence="3">ATCC 27094</strain>
    </source>
</reference>
<dbReference type="PANTHER" id="PTHR43968:SF6">
    <property type="entry name" value="GLUTATHIONE S-TRANSFERASE OMEGA"/>
    <property type="match status" value="1"/>
</dbReference>
<evidence type="ECO:0000259" key="1">
    <source>
        <dbReference type="PROSITE" id="PS50404"/>
    </source>
</evidence>
<dbReference type="EMBL" id="FUWJ01000003">
    <property type="protein sequence ID" value="SKA04614.1"/>
    <property type="molecule type" value="Genomic_DNA"/>
</dbReference>
<dbReference type="RefSeq" id="WP_231714832.1">
    <property type="nucleotide sequence ID" value="NZ_FUWJ01000003.1"/>
</dbReference>
<dbReference type="STRING" id="225324.SAMN02745126_03303"/>
<dbReference type="SUPFAM" id="SSF47616">
    <property type="entry name" value="GST C-terminal domain-like"/>
    <property type="match status" value="1"/>
</dbReference>
<dbReference type="CDD" id="cd03049">
    <property type="entry name" value="GST_N_3"/>
    <property type="match status" value="1"/>
</dbReference>
<organism evidence="2 3">
    <name type="scientific">Enhydrobacter aerosaccus</name>
    <dbReference type="NCBI Taxonomy" id="225324"/>
    <lineage>
        <taxon>Bacteria</taxon>
        <taxon>Pseudomonadati</taxon>
        <taxon>Pseudomonadota</taxon>
        <taxon>Alphaproteobacteria</taxon>
        <taxon>Hyphomicrobiales</taxon>
        <taxon>Enhydrobacter</taxon>
    </lineage>
</organism>
<proteinExistence type="predicted"/>
<dbReference type="Gene3D" id="3.40.30.10">
    <property type="entry name" value="Glutaredoxin"/>
    <property type="match status" value="1"/>
</dbReference>
<dbReference type="Gene3D" id="1.20.1050.10">
    <property type="match status" value="1"/>
</dbReference>
<dbReference type="Proteomes" id="UP000190092">
    <property type="component" value="Unassembled WGS sequence"/>
</dbReference>
<dbReference type="CDD" id="cd03205">
    <property type="entry name" value="GST_C_6"/>
    <property type="match status" value="1"/>
</dbReference>
<dbReference type="GO" id="GO:0005737">
    <property type="term" value="C:cytoplasm"/>
    <property type="evidence" value="ECO:0007669"/>
    <property type="project" value="TreeGrafter"/>
</dbReference>
<gene>
    <name evidence="2" type="ORF">SAMN02745126_03303</name>
</gene>
<dbReference type="Pfam" id="PF13409">
    <property type="entry name" value="GST_N_2"/>
    <property type="match status" value="1"/>
</dbReference>
<dbReference type="SUPFAM" id="SSF52833">
    <property type="entry name" value="Thioredoxin-like"/>
    <property type="match status" value="1"/>
</dbReference>
<keyword evidence="2" id="KW-0808">Transferase</keyword>
<dbReference type="InterPro" id="IPR004045">
    <property type="entry name" value="Glutathione_S-Trfase_N"/>
</dbReference>
<dbReference type="PANTHER" id="PTHR43968">
    <property type="match status" value="1"/>
</dbReference>
<dbReference type="AlphaFoldDB" id="A0A1T4QLN4"/>
<dbReference type="Pfam" id="PF13410">
    <property type="entry name" value="GST_C_2"/>
    <property type="match status" value="1"/>
</dbReference>
<name>A0A1T4QLN4_9HYPH</name>
<accession>A0A1T4QLN4</accession>
<dbReference type="GO" id="GO:0016740">
    <property type="term" value="F:transferase activity"/>
    <property type="evidence" value="ECO:0007669"/>
    <property type="project" value="UniProtKB-KW"/>
</dbReference>
<dbReference type="InterPro" id="IPR036282">
    <property type="entry name" value="Glutathione-S-Trfase_C_sf"/>
</dbReference>
<evidence type="ECO:0000313" key="2">
    <source>
        <dbReference type="EMBL" id="SKA04614.1"/>
    </source>
</evidence>
<feature type="domain" description="GST N-terminal" evidence="1">
    <location>
        <begin position="2"/>
        <end position="84"/>
    </location>
</feature>
<sequence>MARMKLYYSPASPYARKVRVMAIETGLDKKIEMVNVALSPVAPNADVDKHNPIGKIPVLSVKGMDLFDSPVICEYLDSHHKGRKLFPRKGRERWMALRQQAMADGLLDAALLARYEGALRPEEKRWSDWSKGQMKKIEGVLTQLDAEAKALKGKPTIGTISVACALGYLDLRFAAFDWRARYSKLAKWFAAIAKTPSMKATVPPPG</sequence>
<dbReference type="PROSITE" id="PS50404">
    <property type="entry name" value="GST_NTER"/>
    <property type="match status" value="1"/>
</dbReference>
<dbReference type="InterPro" id="IPR050983">
    <property type="entry name" value="GST_Omega/HSP26"/>
</dbReference>
<keyword evidence="3" id="KW-1185">Reference proteome</keyword>
<protein>
    <submittedName>
        <fullName evidence="2">Glutathione S-transferase</fullName>
    </submittedName>
</protein>
<evidence type="ECO:0000313" key="3">
    <source>
        <dbReference type="Proteomes" id="UP000190092"/>
    </source>
</evidence>